<proteinExistence type="predicted"/>
<dbReference type="Pfam" id="PF00698">
    <property type="entry name" value="Acyl_transf_1"/>
    <property type="match status" value="1"/>
</dbReference>
<keyword evidence="1" id="KW-0808">Transferase</keyword>
<dbReference type="OrthoDB" id="4251012at2759"/>
<dbReference type="Gene3D" id="6.10.60.10">
    <property type="match status" value="1"/>
</dbReference>
<protein>
    <recommendedName>
        <fullName evidence="2">Malonyl-CoA:ACP transacylase (MAT) domain-containing protein</fullName>
    </recommendedName>
</protein>
<comment type="caution">
    <text evidence="3">The sequence shown here is derived from an EMBL/GenBank/DDBJ whole genome shotgun (WGS) entry which is preliminary data.</text>
</comment>
<dbReference type="STRING" id="42251.A0A2T6ZY29"/>
<dbReference type="GO" id="GO:0016740">
    <property type="term" value="F:transferase activity"/>
    <property type="evidence" value="ECO:0007669"/>
    <property type="project" value="UniProtKB-KW"/>
</dbReference>
<accession>A0A2T6ZY29</accession>
<evidence type="ECO:0000256" key="1">
    <source>
        <dbReference type="ARBA" id="ARBA00022679"/>
    </source>
</evidence>
<dbReference type="AlphaFoldDB" id="A0A2T6ZY29"/>
<gene>
    <name evidence="3" type="ORF">B9Z19DRAFT_1172004</name>
</gene>
<evidence type="ECO:0000259" key="2">
    <source>
        <dbReference type="Pfam" id="PF00698"/>
    </source>
</evidence>
<evidence type="ECO:0000313" key="3">
    <source>
        <dbReference type="EMBL" id="PUU80391.1"/>
    </source>
</evidence>
<evidence type="ECO:0000313" key="4">
    <source>
        <dbReference type="Proteomes" id="UP000244722"/>
    </source>
</evidence>
<dbReference type="InterPro" id="IPR050830">
    <property type="entry name" value="Fungal_FAS"/>
</dbReference>
<dbReference type="Gene3D" id="6.10.140.1400">
    <property type="match status" value="1"/>
</dbReference>
<name>A0A2T6ZY29_TUBBO</name>
<feature type="domain" description="Malonyl-CoA:ACP transacylase (MAT)" evidence="2">
    <location>
        <begin position="3"/>
        <end position="133"/>
    </location>
</feature>
<dbReference type="PANTHER" id="PTHR10982:SF21">
    <property type="entry name" value="FATTY ACID SYNTHASE SUBUNIT BETA"/>
    <property type="match status" value="1"/>
</dbReference>
<dbReference type="Proteomes" id="UP000244722">
    <property type="component" value="Unassembled WGS sequence"/>
</dbReference>
<sequence>MDNYGFAVTIIMRNSPKGFTVRFGEPRGKVIRENYGSMNFESVGADGQNKSRMIFKNVTETAICYAYRSPTGPFSETEFIQPALTFMYKAPFEDMRASGLIQDDSVFARRSPGEYSALAAPAEGMLIEPLLSINRMVSRNLQLCLINHKYVSAGDLRSVGYFTNGLKFLKVQKIDIQALTGKMPHEDVKKRLVAIIQEWAESHSSDNFSWRIKSSPRLSPASLLENLSPKPRRTLSTQQRKEYFEEMYKLTNSQRIGQSSANWSRYNVFTGSHSSTPRASFRASSVRDVIRGHCRDAVFPPRRREFAWLNLTNPLPPSYGCSLALWGYLLTYEIC</sequence>
<keyword evidence="4" id="KW-1185">Reference proteome</keyword>
<organism evidence="3 4">
    <name type="scientific">Tuber borchii</name>
    <name type="common">White truffle</name>
    <dbReference type="NCBI Taxonomy" id="42251"/>
    <lineage>
        <taxon>Eukaryota</taxon>
        <taxon>Fungi</taxon>
        <taxon>Dikarya</taxon>
        <taxon>Ascomycota</taxon>
        <taxon>Pezizomycotina</taxon>
        <taxon>Pezizomycetes</taxon>
        <taxon>Pezizales</taxon>
        <taxon>Tuberaceae</taxon>
        <taxon>Tuber</taxon>
    </lineage>
</organism>
<dbReference type="PANTHER" id="PTHR10982">
    <property type="entry name" value="MALONYL COA-ACYL CARRIER PROTEIN TRANSACYLASE"/>
    <property type="match status" value="1"/>
</dbReference>
<reference evidence="3 4" key="1">
    <citation type="submission" date="2017-04" db="EMBL/GenBank/DDBJ databases">
        <title>Draft genome sequence of Tuber borchii Vittad., a whitish edible truffle.</title>
        <authorList>
            <consortium name="DOE Joint Genome Institute"/>
            <person name="Murat C."/>
            <person name="Kuo A."/>
            <person name="Barry K.W."/>
            <person name="Clum A."/>
            <person name="Dockter R.B."/>
            <person name="Fauchery L."/>
            <person name="Iotti M."/>
            <person name="Kohler A."/>
            <person name="Labutti K."/>
            <person name="Lindquist E.A."/>
            <person name="Lipzen A."/>
            <person name="Ohm R.A."/>
            <person name="Wang M."/>
            <person name="Grigoriev I.V."/>
            <person name="Zambonelli A."/>
            <person name="Martin F.M."/>
        </authorList>
    </citation>
    <scope>NUCLEOTIDE SEQUENCE [LARGE SCALE GENOMIC DNA]</scope>
    <source>
        <strain evidence="3 4">Tbo3840</strain>
    </source>
</reference>
<dbReference type="EMBL" id="NESQ01000066">
    <property type="protein sequence ID" value="PUU80391.1"/>
    <property type="molecule type" value="Genomic_DNA"/>
</dbReference>
<dbReference type="InterPro" id="IPR014043">
    <property type="entry name" value="Acyl_transferase_dom"/>
</dbReference>
<dbReference type="Gene3D" id="6.10.250.1850">
    <property type="match status" value="1"/>
</dbReference>